<proteinExistence type="predicted"/>
<accession>A0A0R3RM62</accession>
<evidence type="ECO:0000313" key="1">
    <source>
        <dbReference type="Proteomes" id="UP000050640"/>
    </source>
</evidence>
<sequence>MLKTVRNACFAAQQGLRMVFENNELRKQELKETTREWVKQRSLALENATIENLGELQQRIIGMQKNAKESANISSREQGDLLTILRIKENMSLTNSQENDKTDQFMRSLNRIDRIRLDVVLPQALSKQRCSRRSVHKRNELFFNQEESDKLLNQCEPYFTCKLNCGRAKECNVVQLNLSNLMEDEFIEMKNRMNGEYRIAPVRLI</sequence>
<protein>
    <submittedName>
        <fullName evidence="2">Uncharacterized protein</fullName>
    </submittedName>
</protein>
<dbReference type="AlphaFoldDB" id="A0A0R3RM62"/>
<keyword evidence="1" id="KW-1185">Reference proteome</keyword>
<reference evidence="2" key="1">
    <citation type="submission" date="2017-02" db="UniProtKB">
        <authorList>
            <consortium name="WormBaseParasite"/>
        </authorList>
    </citation>
    <scope>IDENTIFICATION</scope>
</reference>
<name>A0A0R3RM62_9BILA</name>
<evidence type="ECO:0000313" key="2">
    <source>
        <dbReference type="WBParaSite" id="EEL_0000257201-mRNA-1"/>
    </source>
</evidence>
<dbReference type="Proteomes" id="UP000050640">
    <property type="component" value="Unplaced"/>
</dbReference>
<dbReference type="WBParaSite" id="EEL_0000257201-mRNA-1">
    <property type="protein sequence ID" value="EEL_0000257201-mRNA-1"/>
    <property type="gene ID" value="EEL_0000257201"/>
</dbReference>
<organism evidence="1 2">
    <name type="scientific">Elaeophora elaphi</name>
    <dbReference type="NCBI Taxonomy" id="1147741"/>
    <lineage>
        <taxon>Eukaryota</taxon>
        <taxon>Metazoa</taxon>
        <taxon>Ecdysozoa</taxon>
        <taxon>Nematoda</taxon>
        <taxon>Chromadorea</taxon>
        <taxon>Rhabditida</taxon>
        <taxon>Spirurina</taxon>
        <taxon>Spiruromorpha</taxon>
        <taxon>Filarioidea</taxon>
        <taxon>Onchocercidae</taxon>
        <taxon>Elaeophora</taxon>
    </lineage>
</organism>